<keyword evidence="1" id="KW-0732">Signal</keyword>
<feature type="chain" id="PRO_5026177228" description="Glycosyl hydrolase-like 10 domain-containing protein" evidence="1">
    <location>
        <begin position="27"/>
        <end position="506"/>
    </location>
</feature>
<sequence>MQHWRSLYGALAGLLISTSLIPPAFSQVSNAQGGPTCQATAEQIAEKDRLRQAALSGDETARQAYQAFLEAEGKRLDECRNKTWPQDQALWLRLYPCDAQPGQLDALLDRVVNKGYNKVFVEYFYDGQVLLPATDNPTPWPSVIRTPGYENVDLLAESIEKGRERGLEVYAWLFTLNFGYTYSQMEDRQGALARNGEGQTTLSINQDPALHDQVGASHANHAFIDPYSPQARRDYSWLIDEALERQPDGVLFDYVRYLRGTGPASVVSKPSDLWIYSQASQQTLLQRGMNQKGRELIRRFITQGYISVGDIEEVDKMYPNEVEPLWHGRTPPTTKTLAPPAQRQPLLQWELWYLSVAHAVQGVLDFVDAAAEPIKEQGLAAGTVFFPGGNRPVGDKGFDSRLQPWDRFPAWMEWHPMAYANCGDPSCIMDEIQRVVSMAPEGTQVIPALAGDWGQSVSNRPSLEAQMFALQRQFGSKINSVSHFAYSWQEPDSDRDRKFCQLPSPQ</sequence>
<gene>
    <name evidence="2" type="ORF">HCG48_23675</name>
</gene>
<dbReference type="AlphaFoldDB" id="A0A6H1U467"/>
<dbReference type="KEGG" id="oxy:HCG48_23675"/>
<dbReference type="RefSeq" id="WP_168571372.1">
    <property type="nucleotide sequence ID" value="NZ_CP051167.1"/>
</dbReference>
<keyword evidence="3" id="KW-1185">Reference proteome</keyword>
<reference evidence="2 3" key="1">
    <citation type="submission" date="2020-04" db="EMBL/GenBank/DDBJ databases">
        <authorList>
            <person name="Basu S."/>
            <person name="Maruthanayagam V."/>
            <person name="Chakraborty S."/>
            <person name="Pramanik A."/>
            <person name="Mukherjee J."/>
            <person name="Brink B."/>
        </authorList>
    </citation>
    <scope>NUCLEOTIDE SEQUENCE [LARGE SCALE GENOMIC DNA]</scope>
    <source>
        <strain evidence="2 3">AP17</strain>
    </source>
</reference>
<dbReference type="Proteomes" id="UP000500857">
    <property type="component" value="Chromosome"/>
</dbReference>
<evidence type="ECO:0000256" key="1">
    <source>
        <dbReference type="SAM" id="SignalP"/>
    </source>
</evidence>
<accession>A0A6H1U467</accession>
<dbReference type="Gene3D" id="3.20.20.80">
    <property type="entry name" value="Glycosidases"/>
    <property type="match status" value="1"/>
</dbReference>
<evidence type="ECO:0000313" key="3">
    <source>
        <dbReference type="Proteomes" id="UP000500857"/>
    </source>
</evidence>
<dbReference type="PANTHER" id="PTHR43405:SF1">
    <property type="entry name" value="GLYCOSYL HYDROLASE DIGH"/>
    <property type="match status" value="1"/>
</dbReference>
<dbReference type="InterPro" id="IPR052177">
    <property type="entry name" value="Divisome_Glycosyl_Hydrolase"/>
</dbReference>
<evidence type="ECO:0008006" key="4">
    <source>
        <dbReference type="Google" id="ProtNLM"/>
    </source>
</evidence>
<name>A0A6H1U467_9CYAN</name>
<feature type="signal peptide" evidence="1">
    <location>
        <begin position="1"/>
        <end position="26"/>
    </location>
</feature>
<protein>
    <recommendedName>
        <fullName evidence="4">Glycosyl hydrolase-like 10 domain-containing protein</fullName>
    </recommendedName>
</protein>
<dbReference type="EMBL" id="CP051167">
    <property type="protein sequence ID" value="QIZ73226.1"/>
    <property type="molecule type" value="Genomic_DNA"/>
</dbReference>
<organism evidence="2 3">
    <name type="scientific">Oxynema aestuarii AP17</name>
    <dbReference type="NCBI Taxonomy" id="2064643"/>
    <lineage>
        <taxon>Bacteria</taxon>
        <taxon>Bacillati</taxon>
        <taxon>Cyanobacteriota</taxon>
        <taxon>Cyanophyceae</taxon>
        <taxon>Oscillatoriophycideae</taxon>
        <taxon>Oscillatoriales</taxon>
        <taxon>Oscillatoriaceae</taxon>
        <taxon>Oxynema</taxon>
        <taxon>Oxynema aestuarii</taxon>
    </lineage>
</organism>
<proteinExistence type="predicted"/>
<evidence type="ECO:0000313" key="2">
    <source>
        <dbReference type="EMBL" id="QIZ73226.1"/>
    </source>
</evidence>
<dbReference type="PANTHER" id="PTHR43405">
    <property type="entry name" value="GLYCOSYL HYDROLASE DIGH"/>
    <property type="match status" value="1"/>
</dbReference>